<sequence>MLMIAPGFITSSAPLLLSRSSFDHKNHQLILSGIIQVIMSPPPNTRQENTTKSRKRFCSVFGDCMTKPTIAASPPRHSNPRLQVEELQKEVKKERELKSVYKMRLERTQDYLKYCLQVAQDNGFLNHILNKKDNPQQSSSSSSSSSPSPSSVIIQASTNPQTPLVVEQNVDLSALIQQAKSNGWYIHPHEIELHKKIGQGSTADIYQATWRGLDVAVKCIFPDFFRLNDCGVNFFAQEVETLSRQRHRYVLQLIGACLDPPNHGWVVTEFLNMTLKDWLHGPGKRRKERLTALPPFEERLAKALEIAQGMQYLHEHKPMIIHRDLKPSNIFLDDAFHVRVADFGHARFLTDEEKAFTGETGTYVYMAPEVIRSEPYDEKCDVYSFGVILNELLTGEYPYIETGYGPSKCACFDDDQIALEVGEGKIRPALAKHEDKVEDLIELVQLSWDEDPEYRPSFATITRALKLIYNRLINFP</sequence>
<reference evidence="1 2" key="2">
    <citation type="journal article" date="2022" name="Mol. Ecol. Resour.">
        <title>The genomes of chicory, endive, great burdock and yacon provide insights into Asteraceae paleo-polyploidization history and plant inulin production.</title>
        <authorList>
            <person name="Fan W."/>
            <person name="Wang S."/>
            <person name="Wang H."/>
            <person name="Wang A."/>
            <person name="Jiang F."/>
            <person name="Liu H."/>
            <person name="Zhao H."/>
            <person name="Xu D."/>
            <person name="Zhang Y."/>
        </authorList>
    </citation>
    <scope>NUCLEOTIDE SEQUENCE [LARGE SCALE GENOMIC DNA]</scope>
    <source>
        <strain evidence="2">cv. Yunnan</strain>
        <tissue evidence="1">Leaves</tissue>
    </source>
</reference>
<name>A0ACB9GKL9_9ASTR</name>
<reference evidence="2" key="1">
    <citation type="journal article" date="2022" name="Mol. Ecol. Resour.">
        <title>The genomes of chicory, endive, great burdock and yacon provide insights into Asteraceae palaeo-polyploidization history and plant inulin production.</title>
        <authorList>
            <person name="Fan W."/>
            <person name="Wang S."/>
            <person name="Wang H."/>
            <person name="Wang A."/>
            <person name="Jiang F."/>
            <person name="Liu H."/>
            <person name="Zhao H."/>
            <person name="Xu D."/>
            <person name="Zhang Y."/>
        </authorList>
    </citation>
    <scope>NUCLEOTIDE SEQUENCE [LARGE SCALE GENOMIC DNA]</scope>
    <source>
        <strain evidence="2">cv. Yunnan</strain>
    </source>
</reference>
<evidence type="ECO:0000313" key="2">
    <source>
        <dbReference type="Proteomes" id="UP001056120"/>
    </source>
</evidence>
<gene>
    <name evidence="1" type="ORF">L1987_43070</name>
</gene>
<dbReference type="Proteomes" id="UP001056120">
    <property type="component" value="Linkage Group LG14"/>
</dbReference>
<evidence type="ECO:0000313" key="1">
    <source>
        <dbReference type="EMBL" id="KAI3783979.1"/>
    </source>
</evidence>
<organism evidence="1 2">
    <name type="scientific">Smallanthus sonchifolius</name>
    <dbReference type="NCBI Taxonomy" id="185202"/>
    <lineage>
        <taxon>Eukaryota</taxon>
        <taxon>Viridiplantae</taxon>
        <taxon>Streptophyta</taxon>
        <taxon>Embryophyta</taxon>
        <taxon>Tracheophyta</taxon>
        <taxon>Spermatophyta</taxon>
        <taxon>Magnoliopsida</taxon>
        <taxon>eudicotyledons</taxon>
        <taxon>Gunneridae</taxon>
        <taxon>Pentapetalae</taxon>
        <taxon>asterids</taxon>
        <taxon>campanulids</taxon>
        <taxon>Asterales</taxon>
        <taxon>Asteraceae</taxon>
        <taxon>Asteroideae</taxon>
        <taxon>Heliantheae alliance</taxon>
        <taxon>Millerieae</taxon>
        <taxon>Smallanthus</taxon>
    </lineage>
</organism>
<keyword evidence="2" id="KW-1185">Reference proteome</keyword>
<dbReference type="EMBL" id="CM042031">
    <property type="protein sequence ID" value="KAI3783979.1"/>
    <property type="molecule type" value="Genomic_DNA"/>
</dbReference>
<accession>A0ACB9GKL9</accession>
<proteinExistence type="predicted"/>
<comment type="caution">
    <text evidence="1">The sequence shown here is derived from an EMBL/GenBank/DDBJ whole genome shotgun (WGS) entry which is preliminary data.</text>
</comment>
<protein>
    <submittedName>
        <fullName evidence="1">Uncharacterized protein</fullName>
    </submittedName>
</protein>